<dbReference type="EMBL" id="KQ947426">
    <property type="protein sequence ID" value="KUJ11641.1"/>
    <property type="molecule type" value="Genomic_DNA"/>
</dbReference>
<dbReference type="GeneID" id="28828481"/>
<dbReference type="AlphaFoldDB" id="A0A194WUK0"/>
<gene>
    <name evidence="1" type="ORF">LY89DRAFT_722750</name>
</gene>
<dbReference type="Proteomes" id="UP000070700">
    <property type="component" value="Unassembled WGS sequence"/>
</dbReference>
<dbReference type="KEGG" id="psco:LY89DRAFT_722750"/>
<dbReference type="RefSeq" id="XP_018065996.1">
    <property type="nucleotide sequence ID" value="XM_018218755.1"/>
</dbReference>
<name>A0A194WUK0_MOLSC</name>
<organism evidence="1 2">
    <name type="scientific">Mollisia scopiformis</name>
    <name type="common">Conifer needle endophyte fungus</name>
    <name type="synonym">Phialocephala scopiformis</name>
    <dbReference type="NCBI Taxonomy" id="149040"/>
    <lineage>
        <taxon>Eukaryota</taxon>
        <taxon>Fungi</taxon>
        <taxon>Dikarya</taxon>
        <taxon>Ascomycota</taxon>
        <taxon>Pezizomycotina</taxon>
        <taxon>Leotiomycetes</taxon>
        <taxon>Helotiales</taxon>
        <taxon>Mollisiaceae</taxon>
        <taxon>Mollisia</taxon>
    </lineage>
</organism>
<sequence length="313" mass="34612">MSTQSIEPSRLFNDEGLACSSYDGPVGDGAFKTHNRTPDQIQRLVITDRGAESYFKASVRMITCVHGHMETIDNIPSRPATLLVVEYRLHPKSGHSFNDVYTSFTFKEARTTPVGNSASPQVIAFAPFRRPRHWDKLESTVKKTQDLGLKLGVSGGAPVTAEVSGDSSVEETHLQQYFAKGAADIQNNDDTGLDDTIWWTLEQNRKQKLGVLPVFRVAVLIERQNMEDFVGIFKMDIHGSFNYLVGQVGGQVSRFFRRTSLDDPVNFSPTKMPLQGKTNGINPASLGSLVKDVGDGDGVYLPEDFHIESFLPS</sequence>
<reference evidence="1 2" key="1">
    <citation type="submission" date="2015-10" db="EMBL/GenBank/DDBJ databases">
        <title>Full genome of DAOMC 229536 Phialocephala scopiformis, a fungal endophyte of spruce producing the potent anti-insectan compound rugulosin.</title>
        <authorList>
            <consortium name="DOE Joint Genome Institute"/>
            <person name="Walker A.K."/>
            <person name="Frasz S.L."/>
            <person name="Seifert K.A."/>
            <person name="Miller J.D."/>
            <person name="Mondo S.J."/>
            <person name="Labutti K."/>
            <person name="Lipzen A."/>
            <person name="Dockter R."/>
            <person name="Kennedy M."/>
            <person name="Grigoriev I.V."/>
            <person name="Spatafora J.W."/>
        </authorList>
    </citation>
    <scope>NUCLEOTIDE SEQUENCE [LARGE SCALE GENOMIC DNA]</scope>
    <source>
        <strain evidence="1 2">CBS 120377</strain>
    </source>
</reference>
<dbReference type="OrthoDB" id="5030973at2759"/>
<protein>
    <submittedName>
        <fullName evidence="1">Uncharacterized protein</fullName>
    </submittedName>
</protein>
<evidence type="ECO:0000313" key="2">
    <source>
        <dbReference type="Proteomes" id="UP000070700"/>
    </source>
</evidence>
<proteinExistence type="predicted"/>
<accession>A0A194WUK0</accession>
<dbReference type="InParanoid" id="A0A194WUK0"/>
<evidence type="ECO:0000313" key="1">
    <source>
        <dbReference type="EMBL" id="KUJ11641.1"/>
    </source>
</evidence>
<keyword evidence="2" id="KW-1185">Reference proteome</keyword>